<protein>
    <submittedName>
        <fullName evidence="1">Replication-relaxation family protein</fullName>
    </submittedName>
</protein>
<dbReference type="Pfam" id="PF13814">
    <property type="entry name" value="Replic_Relax"/>
    <property type="match status" value="1"/>
</dbReference>
<name>A0ABT7R1S7_9BACI</name>
<evidence type="ECO:0000313" key="2">
    <source>
        <dbReference type="Proteomes" id="UP001224139"/>
    </source>
</evidence>
<comment type="caution">
    <text evidence="1">The sequence shown here is derived from an EMBL/GenBank/DDBJ whole genome shotgun (WGS) entry which is preliminary data.</text>
</comment>
<organism evidence="1 2">
    <name type="scientific">Bacillus hominis</name>
    <dbReference type="NCBI Taxonomy" id="2817478"/>
    <lineage>
        <taxon>Bacteria</taxon>
        <taxon>Bacillati</taxon>
        <taxon>Bacillota</taxon>
        <taxon>Bacilli</taxon>
        <taxon>Bacillales</taxon>
        <taxon>Bacillaceae</taxon>
        <taxon>Bacillus</taxon>
        <taxon>Bacillus cereus group</taxon>
    </lineage>
</organism>
<reference evidence="1 2" key="1">
    <citation type="submission" date="2023-06" db="EMBL/GenBank/DDBJ databases">
        <title>Comparative genomics of Bacillaceae isolates and their secondary metabolite potential.</title>
        <authorList>
            <person name="Song L."/>
            <person name="Nielsen L.J."/>
            <person name="Mohite O."/>
            <person name="Xu X."/>
            <person name="Weber T."/>
            <person name="Kovacs A.T."/>
        </authorList>
    </citation>
    <scope>NUCLEOTIDE SEQUENCE [LARGE SCALE GENOMIC DNA]</scope>
    <source>
        <strain evidence="1 2">DX2.1</strain>
    </source>
</reference>
<dbReference type="Proteomes" id="UP001224139">
    <property type="component" value="Unassembled WGS sequence"/>
</dbReference>
<gene>
    <name evidence="1" type="ORF">QUG02_01470</name>
</gene>
<keyword evidence="2" id="KW-1185">Reference proteome</keyword>
<accession>A0ABT7R1S7</accession>
<dbReference type="RefSeq" id="WP_002115410.1">
    <property type="nucleotide sequence ID" value="NZ_JAUCFG010000002.1"/>
</dbReference>
<evidence type="ECO:0000313" key="1">
    <source>
        <dbReference type="EMBL" id="MDM5436881.1"/>
    </source>
</evidence>
<sequence>MLTCRDKEIINALHLFRCMSRDQIAQIFFRNLKNPITSANFVLKRLRRENYIEANTTLQPYVYFPTPSLIKTNSQKLNHYLAIVNFYIDVCKYKQPTIFEVEKRYGSTFMQPDIYMLWDKKEFFVEIQISRYSSAIMEEKLEHYRNYYKSKRWVSHSNTLFPYIWIISKINYPIQCNEFNIIQTPSVSAYLQK</sequence>
<proteinExistence type="predicted"/>
<dbReference type="InterPro" id="IPR025855">
    <property type="entry name" value="Replic_Relax"/>
</dbReference>
<dbReference type="EMBL" id="JAUCFG010000002">
    <property type="protein sequence ID" value="MDM5436881.1"/>
    <property type="molecule type" value="Genomic_DNA"/>
</dbReference>